<evidence type="ECO:0000313" key="1">
    <source>
        <dbReference type="EMBL" id="KAF9407891.1"/>
    </source>
</evidence>
<dbReference type="AlphaFoldDB" id="A0A835G7V1"/>
<sequence>MHGTEELSPNSPRPEQDLIQIFKWLDRHGLLNPDQTSNNEVVNKILKILQLGERELGVLELTYMLKHAKPLVYQPVYYVKYRLPILNFISNMKKLITANPDLNADPMRLLQELIVVSNVTEISPHLQGYPKEEILKLNIAYVHTFNSDISPEELLQMNELNEAKYFPRLVQINDPSKLTILSKTIDKVVEFPPVVYKKLITTTHSGLIPEIPTVHQTFIERTNQQTTPQTVPETLVLPIK</sequence>
<dbReference type="Proteomes" id="UP000648187">
    <property type="component" value="Unassembled WGS sequence"/>
</dbReference>
<accession>A0A835G7V1</accession>
<gene>
    <name evidence="1" type="ORF">HW555_012244</name>
</gene>
<organism evidence="1 2">
    <name type="scientific">Spodoptera exigua</name>
    <name type="common">Beet armyworm</name>
    <name type="synonym">Noctua fulgens</name>
    <dbReference type="NCBI Taxonomy" id="7107"/>
    <lineage>
        <taxon>Eukaryota</taxon>
        <taxon>Metazoa</taxon>
        <taxon>Ecdysozoa</taxon>
        <taxon>Arthropoda</taxon>
        <taxon>Hexapoda</taxon>
        <taxon>Insecta</taxon>
        <taxon>Pterygota</taxon>
        <taxon>Neoptera</taxon>
        <taxon>Endopterygota</taxon>
        <taxon>Lepidoptera</taxon>
        <taxon>Glossata</taxon>
        <taxon>Ditrysia</taxon>
        <taxon>Noctuoidea</taxon>
        <taxon>Noctuidae</taxon>
        <taxon>Amphipyrinae</taxon>
        <taxon>Spodoptera</taxon>
    </lineage>
</organism>
<protein>
    <submittedName>
        <fullName evidence="1">Uncharacterized protein</fullName>
    </submittedName>
</protein>
<comment type="caution">
    <text evidence="1">The sequence shown here is derived from an EMBL/GenBank/DDBJ whole genome shotgun (WGS) entry which is preliminary data.</text>
</comment>
<keyword evidence="2" id="KW-1185">Reference proteome</keyword>
<proteinExistence type="predicted"/>
<evidence type="ECO:0000313" key="2">
    <source>
        <dbReference type="Proteomes" id="UP000648187"/>
    </source>
</evidence>
<name>A0A835G7V1_SPOEX</name>
<reference evidence="1" key="1">
    <citation type="submission" date="2020-08" db="EMBL/GenBank/DDBJ databases">
        <title>Spodoptera exigua strain:BAW_Kor-Di-RS1 Genome sequencing and assembly.</title>
        <authorList>
            <person name="Kim J."/>
            <person name="Nam H.Y."/>
            <person name="Kwon M."/>
            <person name="Choi J.H."/>
            <person name="Cho S.R."/>
            <person name="Kim G.-H."/>
        </authorList>
    </citation>
    <scope>NUCLEOTIDE SEQUENCE</scope>
    <source>
        <strain evidence="1">BAW_Kor-Di-RS1</strain>
        <tissue evidence="1">Whole-body</tissue>
    </source>
</reference>
<dbReference type="EMBL" id="JACKWZ010000425">
    <property type="protein sequence ID" value="KAF9407891.1"/>
    <property type="molecule type" value="Genomic_DNA"/>
</dbReference>